<evidence type="ECO:0000256" key="9">
    <source>
        <dbReference type="ARBA" id="ARBA00023224"/>
    </source>
</evidence>
<dbReference type="EMBL" id="JAPWTK010000006">
    <property type="protein sequence ID" value="KAJ8961298.1"/>
    <property type="molecule type" value="Genomic_DNA"/>
</dbReference>
<evidence type="ECO:0000256" key="6">
    <source>
        <dbReference type="ARBA" id="ARBA00022989"/>
    </source>
</evidence>
<keyword evidence="7 10" id="KW-0472">Membrane</keyword>
<evidence type="ECO:0000256" key="5">
    <source>
        <dbReference type="ARBA" id="ARBA00022725"/>
    </source>
</evidence>
<dbReference type="PANTHER" id="PTHR21137">
    <property type="entry name" value="ODORANT RECEPTOR"/>
    <property type="match status" value="1"/>
</dbReference>
<proteinExistence type="predicted"/>
<sequence length="150" mass="17322">MRLLLRNNKTIYFQSKSPGCAIFCISFIAALFWICYAGQRILDEIRQILLSAEATILCPLLMVCLFQTSSVGDAIYDSKWYEADPKLAQYVILIIRRSQRPATLRALPLGSLDFPMFAMVRFYKIFHRLCGIDEICLHLFHSSLTKYINE</sequence>
<dbReference type="AlphaFoldDB" id="A0AAV8ZD78"/>
<accession>A0AAV8ZD78</accession>
<evidence type="ECO:0000256" key="1">
    <source>
        <dbReference type="ARBA" id="ARBA00004651"/>
    </source>
</evidence>
<dbReference type="GO" id="GO:0004984">
    <property type="term" value="F:olfactory receptor activity"/>
    <property type="evidence" value="ECO:0007669"/>
    <property type="project" value="InterPro"/>
</dbReference>
<name>A0AAV8ZD78_9CUCU</name>
<keyword evidence="4 10" id="KW-0812">Transmembrane</keyword>
<dbReference type="GO" id="GO:0007165">
    <property type="term" value="P:signal transduction"/>
    <property type="evidence" value="ECO:0007669"/>
    <property type="project" value="UniProtKB-KW"/>
</dbReference>
<evidence type="ECO:0000256" key="8">
    <source>
        <dbReference type="ARBA" id="ARBA00023170"/>
    </source>
</evidence>
<dbReference type="Proteomes" id="UP001162162">
    <property type="component" value="Unassembled WGS sequence"/>
</dbReference>
<evidence type="ECO:0000256" key="4">
    <source>
        <dbReference type="ARBA" id="ARBA00022692"/>
    </source>
</evidence>
<keyword evidence="6 10" id="KW-1133">Transmembrane helix</keyword>
<evidence type="ECO:0000256" key="3">
    <source>
        <dbReference type="ARBA" id="ARBA00022606"/>
    </source>
</evidence>
<feature type="transmembrane region" description="Helical" evidence="10">
    <location>
        <begin position="20"/>
        <end position="39"/>
    </location>
</feature>
<organism evidence="11 12">
    <name type="scientific">Aromia moschata</name>
    <dbReference type="NCBI Taxonomy" id="1265417"/>
    <lineage>
        <taxon>Eukaryota</taxon>
        <taxon>Metazoa</taxon>
        <taxon>Ecdysozoa</taxon>
        <taxon>Arthropoda</taxon>
        <taxon>Hexapoda</taxon>
        <taxon>Insecta</taxon>
        <taxon>Pterygota</taxon>
        <taxon>Neoptera</taxon>
        <taxon>Endopterygota</taxon>
        <taxon>Coleoptera</taxon>
        <taxon>Polyphaga</taxon>
        <taxon>Cucujiformia</taxon>
        <taxon>Chrysomeloidea</taxon>
        <taxon>Cerambycidae</taxon>
        <taxon>Cerambycinae</taxon>
        <taxon>Callichromatini</taxon>
        <taxon>Aromia</taxon>
    </lineage>
</organism>
<keyword evidence="5" id="KW-0552">Olfaction</keyword>
<keyword evidence="2" id="KW-1003">Cell membrane</keyword>
<evidence type="ECO:0000256" key="7">
    <source>
        <dbReference type="ARBA" id="ARBA00023136"/>
    </source>
</evidence>
<protein>
    <submittedName>
        <fullName evidence="11">Uncharacterized protein</fullName>
    </submittedName>
</protein>
<dbReference type="PANTHER" id="PTHR21137:SF35">
    <property type="entry name" value="ODORANT RECEPTOR 19A-RELATED"/>
    <property type="match status" value="1"/>
</dbReference>
<comment type="subcellular location">
    <subcellularLocation>
        <location evidence="1">Cell membrane</location>
        <topology evidence="1">Multi-pass membrane protein</topology>
    </subcellularLocation>
</comment>
<comment type="caution">
    <text evidence="11">The sequence shown here is derived from an EMBL/GenBank/DDBJ whole genome shotgun (WGS) entry which is preliminary data.</text>
</comment>
<reference evidence="11" key="1">
    <citation type="journal article" date="2023" name="Insect Mol. Biol.">
        <title>Genome sequencing provides insights into the evolution of gene families encoding plant cell wall-degrading enzymes in longhorned beetles.</title>
        <authorList>
            <person name="Shin N.R."/>
            <person name="Okamura Y."/>
            <person name="Kirsch R."/>
            <person name="Pauchet Y."/>
        </authorList>
    </citation>
    <scope>NUCLEOTIDE SEQUENCE</scope>
    <source>
        <strain evidence="11">AMC_N1</strain>
    </source>
</reference>
<dbReference type="GO" id="GO:0005549">
    <property type="term" value="F:odorant binding"/>
    <property type="evidence" value="ECO:0007669"/>
    <property type="project" value="InterPro"/>
</dbReference>
<gene>
    <name evidence="11" type="ORF">NQ318_008984</name>
</gene>
<keyword evidence="8" id="KW-0675">Receptor</keyword>
<dbReference type="Pfam" id="PF02949">
    <property type="entry name" value="7tm_6"/>
    <property type="match status" value="1"/>
</dbReference>
<evidence type="ECO:0000256" key="2">
    <source>
        <dbReference type="ARBA" id="ARBA00022475"/>
    </source>
</evidence>
<evidence type="ECO:0000313" key="12">
    <source>
        <dbReference type="Proteomes" id="UP001162162"/>
    </source>
</evidence>
<keyword evidence="12" id="KW-1185">Reference proteome</keyword>
<keyword evidence="3" id="KW-0716">Sensory transduction</keyword>
<evidence type="ECO:0000313" key="11">
    <source>
        <dbReference type="EMBL" id="KAJ8961298.1"/>
    </source>
</evidence>
<dbReference type="GO" id="GO:0005886">
    <property type="term" value="C:plasma membrane"/>
    <property type="evidence" value="ECO:0007669"/>
    <property type="project" value="UniProtKB-SubCell"/>
</dbReference>
<keyword evidence="9" id="KW-0807">Transducer</keyword>
<evidence type="ECO:0000256" key="10">
    <source>
        <dbReference type="SAM" id="Phobius"/>
    </source>
</evidence>
<dbReference type="InterPro" id="IPR004117">
    <property type="entry name" value="7tm6_olfct_rcpt"/>
</dbReference>